<proteinExistence type="predicted"/>
<dbReference type="GeneID" id="102507083"/>
<dbReference type="RefSeq" id="XP_032349791.1">
    <property type="nucleotide sequence ID" value="XM_032493900.1"/>
</dbReference>
<dbReference type="Proteomes" id="UP000694856">
    <property type="component" value="Chromosome 13"/>
</dbReference>
<dbReference type="AlphaFoldDB" id="A0A8B8U5C4"/>
<protein>
    <submittedName>
        <fullName evidence="2">Akirin-1 isoform X2</fullName>
    </submittedName>
</protein>
<name>A0A8B8U5C4_CAMFR</name>
<evidence type="ECO:0000313" key="1">
    <source>
        <dbReference type="Proteomes" id="UP000694856"/>
    </source>
</evidence>
<accession>A0A8B8U5C4</accession>
<evidence type="ECO:0000313" key="2">
    <source>
        <dbReference type="RefSeq" id="XP_032349791.1"/>
    </source>
</evidence>
<organism evidence="1 2">
    <name type="scientific">Camelus ferus</name>
    <name type="common">Wild bactrian camel</name>
    <name type="synonym">Camelus bactrianus ferus</name>
    <dbReference type="NCBI Taxonomy" id="419612"/>
    <lineage>
        <taxon>Eukaryota</taxon>
        <taxon>Metazoa</taxon>
        <taxon>Chordata</taxon>
        <taxon>Craniata</taxon>
        <taxon>Vertebrata</taxon>
        <taxon>Euteleostomi</taxon>
        <taxon>Mammalia</taxon>
        <taxon>Eutheria</taxon>
        <taxon>Laurasiatheria</taxon>
        <taxon>Artiodactyla</taxon>
        <taxon>Tylopoda</taxon>
        <taxon>Camelidae</taxon>
        <taxon>Camelus</taxon>
    </lineage>
</organism>
<sequence length="195" mass="20994">MPAPLASEAAPLFPFPVLAAIRLLSGRLGFGNSGLGSRWGQRWTWRQGVGPAEPWGSWTEPTEEGLPTPRVGGPVSAGTSGAVATCLSWLLSQPTRATLDLQWLEDCLESYVSTPIFYVWSLLVLWPAQCGLRRGDTALGNIPGVLAASNKSFLLPLSGMVMSIGSTPSKRQTQFSDFKTSRNFPASSPSFLILW</sequence>
<dbReference type="CTD" id="79647"/>
<keyword evidence="1" id="KW-1185">Reference proteome</keyword>
<reference evidence="2" key="1">
    <citation type="submission" date="2025-08" db="UniProtKB">
        <authorList>
            <consortium name="RefSeq"/>
        </authorList>
    </citation>
    <scope>IDENTIFICATION</scope>
    <source>
        <tissue evidence="2">Ear skin</tissue>
    </source>
</reference>
<gene>
    <name evidence="2" type="primary">AKIRIN1</name>
</gene>